<dbReference type="InterPro" id="IPR036388">
    <property type="entry name" value="WH-like_DNA-bd_sf"/>
</dbReference>
<organism evidence="1">
    <name type="scientific">Sulfolobus neozealandicus</name>
    <dbReference type="NCBI Taxonomy" id="299422"/>
    <lineage>
        <taxon>Archaea</taxon>
        <taxon>Thermoproteota</taxon>
        <taxon>Thermoprotei</taxon>
        <taxon>Sulfolobales</taxon>
        <taxon>Sulfolobaceae</taxon>
        <taxon>Sulfolobus</taxon>
    </lineage>
</organism>
<dbReference type="SUPFAM" id="SSF46785">
    <property type="entry name" value="Winged helix' DNA-binding domain"/>
    <property type="match status" value="1"/>
</dbReference>
<dbReference type="Gene3D" id="1.10.10.10">
    <property type="entry name" value="Winged helix-like DNA-binding domain superfamily/Winged helix DNA-binding domain"/>
    <property type="match status" value="1"/>
</dbReference>
<dbReference type="Pfam" id="PF05584">
    <property type="entry name" value="Sulfolobus_pRN"/>
    <property type="match status" value="1"/>
</dbReference>
<dbReference type="EMBL" id="AJ852505">
    <property type="protein sequence ID" value="CAH65777.1"/>
    <property type="molecule type" value="Genomic_DNA"/>
</dbReference>
<proteinExistence type="predicted"/>
<accession>Q5DVF5</accession>
<dbReference type="InterPro" id="IPR008848">
    <property type="entry name" value="Plasmid_regulator_arc"/>
</dbReference>
<dbReference type="InterPro" id="IPR036390">
    <property type="entry name" value="WH_DNA-bd_sf"/>
</dbReference>
<name>Q5DVF5_9CREN</name>
<geneLocation type="plasmid" evidence="1">
    <name>pTAU4</name>
</geneLocation>
<sequence length="80" mass="9393">MKMRVQVSKRTKIISAYMSSQNECLTLDELSSLTGLKKNDLTVQLHYLHKEGLVTRHWKVIDNSKKRIYCLKKEMVINKV</sequence>
<dbReference type="AlphaFoldDB" id="Q5DVF5"/>
<reference evidence="1" key="1">
    <citation type="journal article" date="2005" name="Archaea">
        <title>Novel RepA-MCM proteins encoded in plasmids pTAU4, pORA1 and pTIK4 from Sulfolobus neozealandicus.</title>
        <authorList>
            <person name="Greve B."/>
            <person name="Jensen S."/>
            <person name="Phan H."/>
            <person name="Brugger K."/>
            <person name="Zillig W."/>
            <person name="She Q."/>
            <person name="Garrett R."/>
        </authorList>
    </citation>
    <scope>NUCLEOTIDE SEQUENCE</scope>
    <source>
        <strain evidence="1">32/4</strain>
        <plasmid evidence="1">pTAU4</plasmid>
    </source>
</reference>
<evidence type="ECO:0000313" key="1">
    <source>
        <dbReference type="EMBL" id="CAH65777.1"/>
    </source>
</evidence>
<keyword evidence="1" id="KW-0614">Plasmid</keyword>
<protein>
    <submittedName>
        <fullName evidence="1">PlrA regulatory protein</fullName>
    </submittedName>
</protein>